<accession>K4KZE9</accession>
<dbReference type="AlphaFoldDB" id="K4KZE9"/>
<dbReference type="STRING" id="1117647.M5M_10590"/>
<dbReference type="RefSeq" id="WP_015047461.1">
    <property type="nucleotide sequence ID" value="NC_018868.3"/>
</dbReference>
<dbReference type="EMBL" id="CP003746">
    <property type="protein sequence ID" value="AFU99297.1"/>
    <property type="molecule type" value="Genomic_DNA"/>
</dbReference>
<dbReference type="Pfam" id="PF13490">
    <property type="entry name" value="zf-HC2"/>
    <property type="match status" value="1"/>
</dbReference>
<dbReference type="Proteomes" id="UP000000466">
    <property type="component" value="Chromosome"/>
</dbReference>
<evidence type="ECO:0000313" key="3">
    <source>
        <dbReference type="EMBL" id="AFU99297.1"/>
    </source>
</evidence>
<organism evidence="3 4">
    <name type="scientific">Simiduia agarivorans (strain DSM 21679 / JCM 13881 / BCRC 17597 / SA1)</name>
    <dbReference type="NCBI Taxonomy" id="1117647"/>
    <lineage>
        <taxon>Bacteria</taxon>
        <taxon>Pseudomonadati</taxon>
        <taxon>Pseudomonadota</taxon>
        <taxon>Gammaproteobacteria</taxon>
        <taxon>Cellvibrionales</taxon>
        <taxon>Cellvibrionaceae</taxon>
        <taxon>Simiduia</taxon>
    </lineage>
</organism>
<evidence type="ECO:0000259" key="2">
    <source>
        <dbReference type="Pfam" id="PF13490"/>
    </source>
</evidence>
<evidence type="ECO:0000313" key="4">
    <source>
        <dbReference type="Proteomes" id="UP000000466"/>
    </source>
</evidence>
<name>K4KZE9_SIMAS</name>
<protein>
    <recommendedName>
        <fullName evidence="2">Putative zinc-finger domain-containing protein</fullName>
    </recommendedName>
</protein>
<dbReference type="KEGG" id="saga:M5M_10590"/>
<proteinExistence type="predicted"/>
<dbReference type="HOGENOM" id="CLU_179277_1_1_6"/>
<keyword evidence="4" id="KW-1185">Reference proteome</keyword>
<feature type="region of interest" description="Disordered" evidence="1">
    <location>
        <begin position="57"/>
        <end position="76"/>
    </location>
</feature>
<sequence length="76" mass="8863">MLSCKEVVKRSSDYVDGNLGFWGRVSYKFHLFMCVHCRRYIRHFTLAIGVSRECAESHLPEEQASAISKRARDQVR</sequence>
<dbReference type="OrthoDB" id="8374021at2"/>
<dbReference type="InterPro" id="IPR027383">
    <property type="entry name" value="Znf_put"/>
</dbReference>
<reference evidence="3 4" key="1">
    <citation type="journal article" date="2013" name="Genome Announc.">
        <title>Complete genome sequence of Simiduia agarivorans SA1(T), a marine bacterium able to degrade a variety of polysaccharides.</title>
        <authorList>
            <person name="Lin S.Y."/>
            <person name="Shieh W.Y."/>
            <person name="Chen J.S."/>
            <person name="Tang S.L."/>
        </authorList>
    </citation>
    <scope>NUCLEOTIDE SEQUENCE [LARGE SCALE GENOMIC DNA]</scope>
    <source>
        <strain evidence="4">DSM 21679 / JCM 13881 / BCRC 17597 / SA1</strain>
    </source>
</reference>
<evidence type="ECO:0000256" key="1">
    <source>
        <dbReference type="SAM" id="MobiDB-lite"/>
    </source>
</evidence>
<gene>
    <name evidence="3" type="ordered locus">M5M_10590</name>
</gene>
<feature type="domain" description="Putative zinc-finger" evidence="2">
    <location>
        <begin position="4"/>
        <end position="38"/>
    </location>
</feature>